<gene>
    <name evidence="2" type="ORF">GCM10007939_01930</name>
</gene>
<proteinExistence type="predicted"/>
<keyword evidence="3" id="KW-1185">Reference proteome</keyword>
<evidence type="ECO:0000256" key="1">
    <source>
        <dbReference type="SAM" id="SignalP"/>
    </source>
</evidence>
<reference evidence="3" key="1">
    <citation type="journal article" date="2019" name="Int. J. Syst. Evol. Microbiol.">
        <title>The Global Catalogue of Microorganisms (GCM) 10K type strain sequencing project: providing services to taxonomists for standard genome sequencing and annotation.</title>
        <authorList>
            <consortium name="The Broad Institute Genomics Platform"/>
            <consortium name="The Broad Institute Genome Sequencing Center for Infectious Disease"/>
            <person name="Wu L."/>
            <person name="Ma J."/>
        </authorList>
    </citation>
    <scope>NUCLEOTIDE SEQUENCE [LARGE SCALE GENOMIC DNA]</scope>
    <source>
        <strain evidence="3">NBRC 110140</strain>
    </source>
</reference>
<dbReference type="RefSeq" id="WP_284375296.1">
    <property type="nucleotide sequence ID" value="NZ_BSNN01000002.1"/>
</dbReference>
<evidence type="ECO:0000313" key="2">
    <source>
        <dbReference type="EMBL" id="GLQ33910.1"/>
    </source>
</evidence>
<comment type="caution">
    <text evidence="2">The sequence shown here is derived from an EMBL/GenBank/DDBJ whole genome shotgun (WGS) entry which is preliminary data.</text>
</comment>
<keyword evidence="1" id="KW-0732">Signal</keyword>
<accession>A0ABQ5VRH5</accession>
<protein>
    <submittedName>
        <fullName evidence="2">Uncharacterized protein</fullName>
    </submittedName>
</protein>
<feature type="chain" id="PRO_5045752495" evidence="1">
    <location>
        <begin position="20"/>
        <end position="105"/>
    </location>
</feature>
<feature type="signal peptide" evidence="1">
    <location>
        <begin position="1"/>
        <end position="19"/>
    </location>
</feature>
<evidence type="ECO:0000313" key="3">
    <source>
        <dbReference type="Proteomes" id="UP001156694"/>
    </source>
</evidence>
<organism evidence="2 3">
    <name type="scientific">Amylibacter marinus</name>
    <dbReference type="NCBI Taxonomy" id="1475483"/>
    <lineage>
        <taxon>Bacteria</taxon>
        <taxon>Pseudomonadati</taxon>
        <taxon>Pseudomonadota</taxon>
        <taxon>Alphaproteobacteria</taxon>
        <taxon>Rhodobacterales</taxon>
        <taxon>Paracoccaceae</taxon>
        <taxon>Amylibacter</taxon>
    </lineage>
</organism>
<sequence length="105" mass="11427">MNRIYSAILFFLIAPMAQANLSNQEQCDAAEQLDHLDGVSNAQCVCIYQQSDIHMTPEMKQAVQQAQLAGVSPYEGLLQVAPESELLPIMQKFGLAIQAECGISG</sequence>
<dbReference type="Proteomes" id="UP001156694">
    <property type="component" value="Unassembled WGS sequence"/>
</dbReference>
<name>A0ABQ5VRH5_9RHOB</name>
<dbReference type="EMBL" id="BSNN01000002">
    <property type="protein sequence ID" value="GLQ33910.1"/>
    <property type="molecule type" value="Genomic_DNA"/>
</dbReference>